<dbReference type="PANTHER" id="PTHR43140">
    <property type="entry name" value="TYPE-1 RESTRICTION ENZYME ECOKI SPECIFICITY PROTEIN"/>
    <property type="match status" value="1"/>
</dbReference>
<keyword evidence="3" id="KW-0238">DNA-binding</keyword>
<dbReference type="GO" id="GO:0004519">
    <property type="term" value="F:endonuclease activity"/>
    <property type="evidence" value="ECO:0007669"/>
    <property type="project" value="UniProtKB-KW"/>
</dbReference>
<evidence type="ECO:0000256" key="1">
    <source>
        <dbReference type="ARBA" id="ARBA00010923"/>
    </source>
</evidence>
<accession>A0A4R4J4D1</accession>
<name>A0A4R4J4D1_9GAMM</name>
<gene>
    <name evidence="6" type="ORF">C5467_19130</name>
</gene>
<dbReference type="Pfam" id="PF01420">
    <property type="entry name" value="Methylase_S"/>
    <property type="match status" value="2"/>
</dbReference>
<evidence type="ECO:0000313" key="6">
    <source>
        <dbReference type="EMBL" id="TDB48388.1"/>
    </source>
</evidence>
<feature type="region of interest" description="Disordered" evidence="4">
    <location>
        <begin position="250"/>
        <end position="273"/>
    </location>
</feature>
<protein>
    <submittedName>
        <fullName evidence="6">Restriction endonuclease subunit S</fullName>
    </submittedName>
</protein>
<proteinExistence type="inferred from homology"/>
<dbReference type="RefSeq" id="WP_132355736.1">
    <property type="nucleotide sequence ID" value="NZ_CAWOJO010000044.1"/>
</dbReference>
<keyword evidence="6" id="KW-0378">Hydrolase</keyword>
<dbReference type="InterPro" id="IPR044946">
    <property type="entry name" value="Restrct_endonuc_typeI_TRD_sf"/>
</dbReference>
<evidence type="ECO:0000256" key="3">
    <source>
        <dbReference type="ARBA" id="ARBA00023125"/>
    </source>
</evidence>
<dbReference type="GO" id="GO:0003677">
    <property type="term" value="F:DNA binding"/>
    <property type="evidence" value="ECO:0007669"/>
    <property type="project" value="UniProtKB-KW"/>
</dbReference>
<dbReference type="Gene3D" id="3.90.220.20">
    <property type="entry name" value="DNA methylase specificity domains"/>
    <property type="match status" value="2"/>
</dbReference>
<dbReference type="InterPro" id="IPR000055">
    <property type="entry name" value="Restrct_endonuc_typeI_TRD"/>
</dbReference>
<dbReference type="EMBL" id="PUJY01000044">
    <property type="protein sequence ID" value="TDB48388.1"/>
    <property type="molecule type" value="Genomic_DNA"/>
</dbReference>
<dbReference type="GO" id="GO:0009307">
    <property type="term" value="P:DNA restriction-modification system"/>
    <property type="evidence" value="ECO:0007669"/>
    <property type="project" value="UniProtKB-KW"/>
</dbReference>
<keyword evidence="2" id="KW-0680">Restriction system</keyword>
<sequence>MNAKSNSEEDLWQLPTSWLWKTMGDISLVMGGGTPSTTMTSNFGNDIPWITPADMSQHNDIYIAKGARSLSVQGYETSGARKMPKGTVLFSSRAPIGYVAIAANELTTNQGFKSFVPYDGLDPKYMYYWLISAKNFAEKLASGTTFLEISGQKAALIPFPLSPQNEQKRIVEKIEELFSDLDNGIAELKAAQIKLTHYRQSLLKSAVEGILTENWRKIHVDKITETGEQLLARILKQRRENWEEKQLAEFQAKDKKPPKNWQEKYPEPVTPDTSGLPELPEGWVWASLDMLANIVSGITKGTKRKNIVETREIPYLRVANVQRGYIDLTEVKTIEAIEDDIKKYTLEYGDILFNEGGDIDKLGRGWVWYEEVEKCIHQNHVFRARLFVKEVVSEFISHHGNTFGKDWFQGAGKQTTNLASINKGILQKFPVPLPPISEQKEIMSLLVAELIKNQTQQEATEKTLLLLNNQRKNILKEAFSGKLVPQNDNDEPTSELLKKIQQERSIQQAKPKEKRKTTTKKKVTIMDTLLDVLESESNWLDAQEAFRRCGIANGTNTDKIEEIYAELRRLDKQNRLEIQRVGNFDQLRLKQG</sequence>
<keyword evidence="6" id="KW-0540">Nuclease</keyword>
<dbReference type="CDD" id="cd17253">
    <property type="entry name" value="RMtype1_S_Eco933I-TRD2-CR2_like"/>
    <property type="match status" value="1"/>
</dbReference>
<organism evidence="6 7">
    <name type="scientific">Photorhabdus khanii subsp. guanajuatensis</name>
    <dbReference type="NCBI Taxonomy" id="2100166"/>
    <lineage>
        <taxon>Bacteria</taxon>
        <taxon>Pseudomonadati</taxon>
        <taxon>Pseudomonadota</taxon>
        <taxon>Gammaproteobacteria</taxon>
        <taxon>Enterobacterales</taxon>
        <taxon>Morganellaceae</taxon>
        <taxon>Photorhabdus</taxon>
    </lineage>
</organism>
<evidence type="ECO:0000313" key="7">
    <source>
        <dbReference type="Proteomes" id="UP000295598"/>
    </source>
</evidence>
<dbReference type="Proteomes" id="UP000295598">
    <property type="component" value="Unassembled WGS sequence"/>
</dbReference>
<dbReference type="CDD" id="cd17273">
    <property type="entry name" value="RMtype1_S_EcoJA69PI-TRD1-CR1_like"/>
    <property type="match status" value="1"/>
</dbReference>
<dbReference type="AlphaFoldDB" id="A0A4R4J4D1"/>
<comment type="caution">
    <text evidence="6">The sequence shown here is derived from an EMBL/GenBank/DDBJ whole genome shotgun (WGS) entry which is preliminary data.</text>
</comment>
<dbReference type="SUPFAM" id="SSF116734">
    <property type="entry name" value="DNA methylase specificity domain"/>
    <property type="match status" value="2"/>
</dbReference>
<comment type="similarity">
    <text evidence="1">Belongs to the type-I restriction system S methylase family.</text>
</comment>
<reference evidence="6 7" key="1">
    <citation type="journal article" date="2019" name="Int. J. Syst. Evol. Microbiol.">
        <title>Photorhabdus khanii subsp. guanajuatensis subsp. nov., isolated from Heterorhabditis atacamensis, and Photorhabdus luminescens subsp. mexicana subsp. nov., isolated from Heterorhabditis mexicana entomopathogenic nematodes.</title>
        <authorList>
            <person name="Machado R.A.R."/>
            <person name="Bruno P."/>
            <person name="Arce C.C.M."/>
            <person name="Liechti N."/>
            <person name="Kohler A."/>
            <person name="Bernal J."/>
            <person name="Bruggmann R."/>
            <person name="Turlings T.C.J."/>
        </authorList>
    </citation>
    <scope>NUCLEOTIDE SEQUENCE [LARGE SCALE GENOMIC DNA]</scope>
    <source>
        <strain evidence="6 7">MEX20-17</strain>
    </source>
</reference>
<dbReference type="PANTHER" id="PTHR43140:SF1">
    <property type="entry name" value="TYPE I RESTRICTION ENZYME ECOKI SPECIFICITY SUBUNIT"/>
    <property type="match status" value="1"/>
</dbReference>
<evidence type="ECO:0000259" key="5">
    <source>
        <dbReference type="Pfam" id="PF01420"/>
    </source>
</evidence>
<evidence type="ECO:0000256" key="4">
    <source>
        <dbReference type="SAM" id="MobiDB-lite"/>
    </source>
</evidence>
<dbReference type="InterPro" id="IPR051212">
    <property type="entry name" value="Type-I_RE_S_subunit"/>
</dbReference>
<keyword evidence="6" id="KW-0255">Endonuclease</keyword>
<feature type="compositionally biased region" description="Basic and acidic residues" evidence="4">
    <location>
        <begin position="250"/>
        <end position="266"/>
    </location>
</feature>
<evidence type="ECO:0000256" key="2">
    <source>
        <dbReference type="ARBA" id="ARBA00022747"/>
    </source>
</evidence>
<feature type="domain" description="Type I restriction modification DNA specificity" evidence="5">
    <location>
        <begin position="18"/>
        <end position="185"/>
    </location>
</feature>
<feature type="domain" description="Type I restriction modification DNA specificity" evidence="5">
    <location>
        <begin position="280"/>
        <end position="446"/>
    </location>
</feature>